<gene>
    <name evidence="1" type="ORF">DERP_008666</name>
</gene>
<reference evidence="1 2" key="2">
    <citation type="journal article" date="2022" name="Mol. Biol. Evol.">
        <title>Comparative Genomics Reveals Insights into the Divergent Evolution of Astigmatic Mites and Household Pest Adaptations.</title>
        <authorList>
            <person name="Xiong Q."/>
            <person name="Wan A.T."/>
            <person name="Liu X."/>
            <person name="Fung C.S."/>
            <person name="Xiao X."/>
            <person name="Malainual N."/>
            <person name="Hou J."/>
            <person name="Wang L."/>
            <person name="Wang M."/>
            <person name="Yang K.Y."/>
            <person name="Cui Y."/>
            <person name="Leung E.L."/>
            <person name="Nong W."/>
            <person name="Shin S.K."/>
            <person name="Au S.W."/>
            <person name="Jeong K.Y."/>
            <person name="Chew F.T."/>
            <person name="Hui J.H."/>
            <person name="Leung T.F."/>
            <person name="Tungtrongchitr A."/>
            <person name="Zhong N."/>
            <person name="Liu Z."/>
            <person name="Tsui S.K."/>
        </authorList>
    </citation>
    <scope>NUCLEOTIDE SEQUENCE [LARGE SCALE GENOMIC DNA]</scope>
    <source>
        <strain evidence="1">Derp</strain>
    </source>
</reference>
<accession>A0ABQ8IXJ6</accession>
<evidence type="ECO:0000313" key="1">
    <source>
        <dbReference type="EMBL" id="KAH9414825.1"/>
    </source>
</evidence>
<dbReference type="EMBL" id="NJHN03000105">
    <property type="protein sequence ID" value="KAH9414825.1"/>
    <property type="molecule type" value="Genomic_DNA"/>
</dbReference>
<evidence type="ECO:0000313" key="2">
    <source>
        <dbReference type="Proteomes" id="UP000887458"/>
    </source>
</evidence>
<proteinExistence type="predicted"/>
<dbReference type="PANTHER" id="PTHR37449:SF1">
    <property type="entry name" value="OS02G0159950 PROTEIN"/>
    <property type="match status" value="1"/>
</dbReference>
<organism evidence="1 2">
    <name type="scientific">Dermatophagoides pteronyssinus</name>
    <name type="common">European house dust mite</name>
    <dbReference type="NCBI Taxonomy" id="6956"/>
    <lineage>
        <taxon>Eukaryota</taxon>
        <taxon>Metazoa</taxon>
        <taxon>Ecdysozoa</taxon>
        <taxon>Arthropoda</taxon>
        <taxon>Chelicerata</taxon>
        <taxon>Arachnida</taxon>
        <taxon>Acari</taxon>
        <taxon>Acariformes</taxon>
        <taxon>Sarcoptiformes</taxon>
        <taxon>Astigmata</taxon>
        <taxon>Psoroptidia</taxon>
        <taxon>Analgoidea</taxon>
        <taxon>Pyroglyphidae</taxon>
        <taxon>Dermatophagoidinae</taxon>
        <taxon>Dermatophagoides</taxon>
    </lineage>
</organism>
<keyword evidence="2" id="KW-1185">Reference proteome</keyword>
<dbReference type="Proteomes" id="UP000887458">
    <property type="component" value="Unassembled WGS sequence"/>
</dbReference>
<comment type="caution">
    <text evidence="1">The sequence shown here is derived from an EMBL/GenBank/DDBJ whole genome shotgun (WGS) entry which is preliminary data.</text>
</comment>
<dbReference type="PANTHER" id="PTHR37449">
    <property type="match status" value="1"/>
</dbReference>
<sequence>MIDGACSRAMTNNSRTIREPSPMNFWTNSEPLTRMNVQSVASNNSGCFTGNSITSLISLICLSNPPTISYVESGTFSTIISETSGSTLLGNILCNVYESFRNATRLFGVTSLISIFLSISTTNLPSG</sequence>
<protein>
    <submittedName>
        <fullName evidence="1">Uncharacterized protein</fullName>
    </submittedName>
</protein>
<reference evidence="1 2" key="1">
    <citation type="journal article" date="2018" name="J. Allergy Clin. Immunol.">
        <title>High-quality assembly of Dermatophagoides pteronyssinus genome and transcriptome reveals a wide range of novel allergens.</title>
        <authorList>
            <person name="Liu X.Y."/>
            <person name="Yang K.Y."/>
            <person name="Wang M.Q."/>
            <person name="Kwok J.S."/>
            <person name="Zeng X."/>
            <person name="Yang Z."/>
            <person name="Xiao X.J."/>
            <person name="Lau C.P."/>
            <person name="Li Y."/>
            <person name="Huang Z.M."/>
            <person name="Ba J.G."/>
            <person name="Yim A.K."/>
            <person name="Ouyang C.Y."/>
            <person name="Ngai S.M."/>
            <person name="Chan T.F."/>
            <person name="Leung E.L."/>
            <person name="Liu L."/>
            <person name="Liu Z.G."/>
            <person name="Tsui S.K."/>
        </authorList>
    </citation>
    <scope>NUCLEOTIDE SEQUENCE [LARGE SCALE GENOMIC DNA]</scope>
    <source>
        <strain evidence="1">Derp</strain>
    </source>
</reference>
<name>A0ABQ8IXJ6_DERPT</name>